<gene>
    <name evidence="5" type="ORF">LQ318_14855</name>
</gene>
<feature type="signal peptide" evidence="3">
    <location>
        <begin position="1"/>
        <end position="26"/>
    </location>
</feature>
<dbReference type="Proteomes" id="UP001207337">
    <property type="component" value="Unassembled WGS sequence"/>
</dbReference>
<dbReference type="Gene3D" id="3.40.630.10">
    <property type="entry name" value="Zn peptidases"/>
    <property type="match status" value="1"/>
</dbReference>
<dbReference type="SMART" id="SM00631">
    <property type="entry name" value="Zn_pept"/>
    <property type="match status" value="1"/>
</dbReference>
<evidence type="ECO:0000256" key="2">
    <source>
        <dbReference type="PROSITE-ProRule" id="PRU01379"/>
    </source>
</evidence>
<dbReference type="PROSITE" id="PS51257">
    <property type="entry name" value="PROKAR_LIPOPROTEIN"/>
    <property type="match status" value="1"/>
</dbReference>
<dbReference type="PANTHER" id="PTHR12756:SF11">
    <property type="entry name" value="CYTOSOLIC CARBOXYPEPTIDASE 1"/>
    <property type="match status" value="1"/>
</dbReference>
<keyword evidence="3" id="KW-0732">Signal</keyword>
<organism evidence="5 6">
    <name type="scientific">Fodinibius salicampi</name>
    <dbReference type="NCBI Taxonomy" id="1920655"/>
    <lineage>
        <taxon>Bacteria</taxon>
        <taxon>Pseudomonadati</taxon>
        <taxon>Balneolota</taxon>
        <taxon>Balneolia</taxon>
        <taxon>Balneolales</taxon>
        <taxon>Balneolaceae</taxon>
        <taxon>Fodinibius</taxon>
    </lineage>
</organism>
<evidence type="ECO:0000313" key="5">
    <source>
        <dbReference type="EMBL" id="MCW9714188.1"/>
    </source>
</evidence>
<sequence>MAMHLRFVSFVCLFSLLLLLSSCTSSDEFTGYSYDPEGVTNTTDKEIQEQHKRTIGVSSTGVWISNEFDGARMNNFYRVKDSLYRVVIEPENHPINNSPWYSFKIHSDSPQKIRLQLAYKHGKHRYFPKLSIDGEHWSPIPLSRIEADTAAGTATLTLDLYEEPLWVSAQELLTFDDMQQWADSISTSASVAKLDTVGYSHNNRPILKISAVQNISTRNRGVLIITGRQHPPEVTGGLASQYFIETMLNDSELAKSFRDKFDILIYPVVNPDGVDNGHWRHNGAGIDLNRDWEHFNQPETKAIRDDLLPLTNDSSRTVYYGIDFHSTNENIFYPINRDISTFPEDFTYGWIDTLIKAAPDMPINVEPFPPNSPIAKNWIYHTFGADAVTYEVDDAADRKKLEEISRQTAQIIMRQLLEEWNKNKK</sequence>
<accession>A0ABT3Q264</accession>
<dbReference type="InterPro" id="IPR050821">
    <property type="entry name" value="Cytosolic_carboxypeptidase"/>
</dbReference>
<comment type="cofactor">
    <cofactor evidence="1">
        <name>Zn(2+)</name>
        <dbReference type="ChEBI" id="CHEBI:29105"/>
    </cofactor>
</comment>
<dbReference type="PROSITE" id="PS52035">
    <property type="entry name" value="PEPTIDASE_M14"/>
    <property type="match status" value="1"/>
</dbReference>
<dbReference type="PANTHER" id="PTHR12756">
    <property type="entry name" value="CYTOSOLIC CARBOXYPEPTIDASE"/>
    <property type="match status" value="1"/>
</dbReference>
<feature type="domain" description="Peptidase M14" evidence="4">
    <location>
        <begin position="171"/>
        <end position="416"/>
    </location>
</feature>
<protein>
    <submittedName>
        <fullName evidence="5">M14 family metallopeptidase</fullName>
    </submittedName>
</protein>
<evidence type="ECO:0000313" key="6">
    <source>
        <dbReference type="Proteomes" id="UP001207337"/>
    </source>
</evidence>
<dbReference type="RefSeq" id="WP_265791306.1">
    <property type="nucleotide sequence ID" value="NZ_BAABRS010000004.1"/>
</dbReference>
<comment type="caution">
    <text evidence="5">The sequence shown here is derived from an EMBL/GenBank/DDBJ whole genome shotgun (WGS) entry which is preliminary data.</text>
</comment>
<dbReference type="SUPFAM" id="SSF53187">
    <property type="entry name" value="Zn-dependent exopeptidases"/>
    <property type="match status" value="1"/>
</dbReference>
<reference evidence="5 6" key="1">
    <citation type="submission" date="2021-11" db="EMBL/GenBank/DDBJ databases">
        <title>Aliifidinibius sp. nov., a new bacterium isolated from saline soil.</title>
        <authorList>
            <person name="Galisteo C."/>
            <person name="De La Haba R."/>
            <person name="Sanchez-Porro C."/>
            <person name="Ventosa A."/>
        </authorList>
    </citation>
    <scope>NUCLEOTIDE SEQUENCE [LARGE SCALE GENOMIC DNA]</scope>
    <source>
        <strain evidence="5 6">KACC 190600</strain>
    </source>
</reference>
<feature type="chain" id="PRO_5045170926" evidence="3">
    <location>
        <begin position="27"/>
        <end position="425"/>
    </location>
</feature>
<feature type="active site" description="Proton donor/acceptor" evidence="2">
    <location>
        <position position="391"/>
    </location>
</feature>
<evidence type="ECO:0000259" key="4">
    <source>
        <dbReference type="PROSITE" id="PS52035"/>
    </source>
</evidence>
<dbReference type="Pfam" id="PF00246">
    <property type="entry name" value="Peptidase_M14"/>
    <property type="match status" value="1"/>
</dbReference>
<dbReference type="CDD" id="cd06237">
    <property type="entry name" value="M14_Nna1-like"/>
    <property type="match status" value="1"/>
</dbReference>
<keyword evidence="6" id="KW-1185">Reference proteome</keyword>
<comment type="similarity">
    <text evidence="2">Belongs to the peptidase M14 family.</text>
</comment>
<proteinExistence type="inferred from homology"/>
<dbReference type="EMBL" id="JAJNDC010000004">
    <property type="protein sequence ID" value="MCW9714188.1"/>
    <property type="molecule type" value="Genomic_DNA"/>
</dbReference>
<dbReference type="Gene3D" id="2.60.40.3120">
    <property type="match status" value="1"/>
</dbReference>
<evidence type="ECO:0000256" key="3">
    <source>
        <dbReference type="SAM" id="SignalP"/>
    </source>
</evidence>
<dbReference type="InterPro" id="IPR000834">
    <property type="entry name" value="Peptidase_M14"/>
</dbReference>
<evidence type="ECO:0000256" key="1">
    <source>
        <dbReference type="ARBA" id="ARBA00001947"/>
    </source>
</evidence>
<name>A0ABT3Q264_9BACT</name>